<accession>A0A9P4VMX6</accession>
<keyword evidence="1" id="KW-0812">Transmembrane</keyword>
<dbReference type="Proteomes" id="UP000799429">
    <property type="component" value="Unassembled WGS sequence"/>
</dbReference>
<dbReference type="OrthoDB" id="2391627at2759"/>
<dbReference type="Pfam" id="PF09796">
    <property type="entry name" value="QCR10"/>
    <property type="match status" value="1"/>
</dbReference>
<feature type="transmembrane region" description="Helical" evidence="1">
    <location>
        <begin position="639"/>
        <end position="659"/>
    </location>
</feature>
<organism evidence="2 3">
    <name type="scientific">Patellaria atrata CBS 101060</name>
    <dbReference type="NCBI Taxonomy" id="1346257"/>
    <lineage>
        <taxon>Eukaryota</taxon>
        <taxon>Fungi</taxon>
        <taxon>Dikarya</taxon>
        <taxon>Ascomycota</taxon>
        <taxon>Pezizomycotina</taxon>
        <taxon>Dothideomycetes</taxon>
        <taxon>Dothideomycetes incertae sedis</taxon>
        <taxon>Patellariales</taxon>
        <taxon>Patellariaceae</taxon>
        <taxon>Patellaria</taxon>
    </lineage>
</organism>
<dbReference type="GO" id="GO:0005739">
    <property type="term" value="C:mitochondrion"/>
    <property type="evidence" value="ECO:0007669"/>
    <property type="project" value="GOC"/>
</dbReference>
<keyword evidence="3" id="KW-1185">Reference proteome</keyword>
<protein>
    <submittedName>
        <fullName evidence="2">Uncharacterized protein</fullName>
    </submittedName>
</protein>
<dbReference type="EMBL" id="MU006101">
    <property type="protein sequence ID" value="KAF2837133.1"/>
    <property type="molecule type" value="Genomic_DNA"/>
</dbReference>
<dbReference type="PANTHER" id="PTHR28254">
    <property type="entry name" value="CYTOCHROME B-C1 COMPLEX SUBUNIT 10"/>
    <property type="match status" value="1"/>
</dbReference>
<sequence>MRLHISSKDAADLSKWTAKIVDGHPQRWKIAENLLSLVVDQLQDVQHEFPRSIQVFPRQQGFPIVRFIQEDVEDALARCVQNAICQGETSFLRFQNSPSDEDIAELKHVLTEENVDMKGIKQYRGGKAKVPLLATPFAENLDACLVYLDQAHTRGTDLRLPQNATGALTLALVQTQDHTVQERKRVQTSVGGPMRSESTENIWIRDAVKVFLSKTIQNSEEQTLEGMYGGIGAETTTVTEPSSSTPKVFMSVLSGNLPAVKRNNVSSSALQEVEQEREIEVQVEEEREVQKPIHYTALKFLGVHDVIFTFVQTGKLVGECGYEPASKALSRTSIGQKYAIRSTGSKLFVSVELTRTVEPEGVPNDNFMGRCSDIVVFLHILRTNILQRQVDWVLWNPNNETAPIIIPEEAEFLIPVIRLMRDLKVHLIAYASPVIKSMLHFNRLSYYVLPALPKNRQCPHGSLPNLEYLRAVYTWNFQNVLVKKCLTLAGASDSNAAQDAAAPFGISMKNPSRFMLEWLSVPRKGSVDINAEGSHSAVRGELNHTMDEEEEEEDIDLYDEEELNGKCSTFQLGDEYLSVVLHSTIDRIETDMSNPHEAKQGIQPWSVRPGYSTYQSPYGPKYKTNWNFHGIDARAATRAGITAAAFGATAGVFALFFFAEVPRVRQDIMEKVPILGPYFHHEVPPEDNPF</sequence>
<dbReference type="PANTHER" id="PTHR28254:SF1">
    <property type="entry name" value="CYTOCHROME B-C1 COMPLEX SUBUNIT 10, MITOCHONDRIAL"/>
    <property type="match status" value="1"/>
</dbReference>
<gene>
    <name evidence="2" type="ORF">M501DRAFT_986928</name>
</gene>
<proteinExistence type="predicted"/>
<keyword evidence="1" id="KW-1133">Transmembrane helix</keyword>
<dbReference type="GO" id="GO:0006122">
    <property type="term" value="P:mitochondrial electron transport, ubiquinol to cytochrome c"/>
    <property type="evidence" value="ECO:0007669"/>
    <property type="project" value="InterPro"/>
</dbReference>
<name>A0A9P4VMX6_9PEZI</name>
<keyword evidence="1" id="KW-0472">Membrane</keyword>
<comment type="caution">
    <text evidence="2">The sequence shown here is derived from an EMBL/GenBank/DDBJ whole genome shotgun (WGS) entry which is preliminary data.</text>
</comment>
<evidence type="ECO:0000313" key="3">
    <source>
        <dbReference type="Proteomes" id="UP000799429"/>
    </source>
</evidence>
<evidence type="ECO:0000313" key="2">
    <source>
        <dbReference type="EMBL" id="KAF2837133.1"/>
    </source>
</evidence>
<reference evidence="2" key="1">
    <citation type="journal article" date="2020" name="Stud. Mycol.">
        <title>101 Dothideomycetes genomes: a test case for predicting lifestyles and emergence of pathogens.</title>
        <authorList>
            <person name="Haridas S."/>
            <person name="Albert R."/>
            <person name="Binder M."/>
            <person name="Bloem J."/>
            <person name="Labutti K."/>
            <person name="Salamov A."/>
            <person name="Andreopoulos B."/>
            <person name="Baker S."/>
            <person name="Barry K."/>
            <person name="Bills G."/>
            <person name="Bluhm B."/>
            <person name="Cannon C."/>
            <person name="Castanera R."/>
            <person name="Culley D."/>
            <person name="Daum C."/>
            <person name="Ezra D."/>
            <person name="Gonzalez J."/>
            <person name="Henrissat B."/>
            <person name="Kuo A."/>
            <person name="Liang C."/>
            <person name="Lipzen A."/>
            <person name="Lutzoni F."/>
            <person name="Magnuson J."/>
            <person name="Mondo S."/>
            <person name="Nolan M."/>
            <person name="Ohm R."/>
            <person name="Pangilinan J."/>
            <person name="Park H.-J."/>
            <person name="Ramirez L."/>
            <person name="Alfaro M."/>
            <person name="Sun H."/>
            <person name="Tritt A."/>
            <person name="Yoshinaga Y."/>
            <person name="Zwiers L.-H."/>
            <person name="Turgeon B."/>
            <person name="Goodwin S."/>
            <person name="Spatafora J."/>
            <person name="Crous P."/>
            <person name="Grigoriev I."/>
        </authorList>
    </citation>
    <scope>NUCLEOTIDE SEQUENCE</scope>
    <source>
        <strain evidence="2">CBS 101060</strain>
    </source>
</reference>
<evidence type="ECO:0000256" key="1">
    <source>
        <dbReference type="SAM" id="Phobius"/>
    </source>
</evidence>
<dbReference type="InterPro" id="IPR019182">
    <property type="entry name" value="Cytochrome_b-c1_su10_fun"/>
</dbReference>
<dbReference type="AlphaFoldDB" id="A0A9P4VMX6"/>